<comment type="caution">
    <text evidence="2">The sequence shown here is derived from an EMBL/GenBank/DDBJ whole genome shotgun (WGS) entry which is preliminary data.</text>
</comment>
<evidence type="ECO:0000313" key="3">
    <source>
        <dbReference type="Proteomes" id="UP000564629"/>
    </source>
</evidence>
<evidence type="ECO:0000256" key="1">
    <source>
        <dbReference type="SAM" id="Phobius"/>
    </source>
</evidence>
<name>A0A7W8SI59_9CELL</name>
<protein>
    <recommendedName>
        <fullName evidence="4">Heliorhodopsin</fullName>
    </recommendedName>
</protein>
<accession>A0A7W8SI59</accession>
<feature type="transmembrane region" description="Helical" evidence="1">
    <location>
        <begin position="43"/>
        <end position="62"/>
    </location>
</feature>
<keyword evidence="1" id="KW-0472">Membrane</keyword>
<organism evidence="2 3">
    <name type="scientific">Cellulomonas hominis</name>
    <dbReference type="NCBI Taxonomy" id="156981"/>
    <lineage>
        <taxon>Bacteria</taxon>
        <taxon>Bacillati</taxon>
        <taxon>Actinomycetota</taxon>
        <taxon>Actinomycetes</taxon>
        <taxon>Micrococcales</taxon>
        <taxon>Cellulomonadaceae</taxon>
        <taxon>Cellulomonas</taxon>
    </lineage>
</organism>
<dbReference type="AlphaFoldDB" id="A0A7W8SI59"/>
<dbReference type="Gene3D" id="1.20.1070.10">
    <property type="entry name" value="Rhodopsin 7-helix transmembrane proteins"/>
    <property type="match status" value="1"/>
</dbReference>
<sequence length="282" mass="29936">MTARQNAASPVTGAKRAARRTQLAAAAAGVRVLPERARGLRRANLAACALHAVSAAAVLALADEFTLPVTGTYLVGPPGTDGQSVTVLDLSVAGAVGAFLILSALFHLLVSAPFVFKRYLTGLTQHRNVFRWVEYSLSSSLMIVVIAQLCGITDVAALIAIAGVNASMIFFGWLQEKYHEPGDGGFLPFALGCVAGVVPWLAILVYVLAPGSTSGAEPPAFVYAIVISLFAFFNVFALVQWLQYRPVGRFRDYLVGERTYIALSFIAKSALAWQVFAGTLTA</sequence>
<evidence type="ECO:0008006" key="4">
    <source>
        <dbReference type="Google" id="ProtNLM"/>
    </source>
</evidence>
<dbReference type="InterPro" id="IPR041113">
    <property type="entry name" value="Heliorhodopsin"/>
</dbReference>
<feature type="transmembrane region" description="Helical" evidence="1">
    <location>
        <begin position="128"/>
        <end position="149"/>
    </location>
</feature>
<dbReference type="EMBL" id="JACHDN010000001">
    <property type="protein sequence ID" value="MBB5474582.1"/>
    <property type="molecule type" value="Genomic_DNA"/>
</dbReference>
<proteinExistence type="predicted"/>
<feature type="transmembrane region" description="Helical" evidence="1">
    <location>
        <begin position="155"/>
        <end position="174"/>
    </location>
</feature>
<dbReference type="Proteomes" id="UP000564629">
    <property type="component" value="Unassembled WGS sequence"/>
</dbReference>
<feature type="transmembrane region" description="Helical" evidence="1">
    <location>
        <begin position="92"/>
        <end position="116"/>
    </location>
</feature>
<feature type="transmembrane region" description="Helical" evidence="1">
    <location>
        <begin position="186"/>
        <end position="208"/>
    </location>
</feature>
<keyword evidence="1" id="KW-0812">Transmembrane</keyword>
<feature type="transmembrane region" description="Helical" evidence="1">
    <location>
        <begin position="260"/>
        <end position="280"/>
    </location>
</feature>
<reference evidence="2 3" key="1">
    <citation type="submission" date="2020-08" db="EMBL/GenBank/DDBJ databases">
        <title>Sequencing the genomes of 1000 actinobacteria strains.</title>
        <authorList>
            <person name="Klenk H.-P."/>
        </authorList>
    </citation>
    <scope>NUCLEOTIDE SEQUENCE [LARGE SCALE GENOMIC DNA]</scope>
    <source>
        <strain evidence="2 3">DSM 9581</strain>
    </source>
</reference>
<feature type="transmembrane region" description="Helical" evidence="1">
    <location>
        <begin position="220"/>
        <end position="239"/>
    </location>
</feature>
<keyword evidence="1" id="KW-1133">Transmembrane helix</keyword>
<dbReference type="NCBIfam" id="NF038020">
    <property type="entry name" value="HeR"/>
    <property type="match status" value="1"/>
</dbReference>
<gene>
    <name evidence="2" type="ORF">HNR08_003318</name>
</gene>
<dbReference type="Pfam" id="PF18761">
    <property type="entry name" value="Heliorhodopsin"/>
    <property type="match status" value="1"/>
</dbReference>
<dbReference type="RefSeq" id="WP_168199780.1">
    <property type="nucleotide sequence ID" value="NZ_BJVQ01000019.1"/>
</dbReference>
<evidence type="ECO:0000313" key="2">
    <source>
        <dbReference type="EMBL" id="MBB5474582.1"/>
    </source>
</evidence>